<dbReference type="OrthoDB" id="418757at2759"/>
<protein>
    <recommendedName>
        <fullName evidence="1">Reverse transcriptase Ty1/copia-type domain-containing protein</fullName>
    </recommendedName>
</protein>
<name>A0A7J0G6L5_9ERIC</name>
<evidence type="ECO:0000259" key="1">
    <source>
        <dbReference type="Pfam" id="PF07727"/>
    </source>
</evidence>
<organism evidence="2 3">
    <name type="scientific">Actinidia rufa</name>
    <dbReference type="NCBI Taxonomy" id="165716"/>
    <lineage>
        <taxon>Eukaryota</taxon>
        <taxon>Viridiplantae</taxon>
        <taxon>Streptophyta</taxon>
        <taxon>Embryophyta</taxon>
        <taxon>Tracheophyta</taxon>
        <taxon>Spermatophyta</taxon>
        <taxon>Magnoliopsida</taxon>
        <taxon>eudicotyledons</taxon>
        <taxon>Gunneridae</taxon>
        <taxon>Pentapetalae</taxon>
        <taxon>asterids</taxon>
        <taxon>Ericales</taxon>
        <taxon>Actinidiaceae</taxon>
        <taxon>Actinidia</taxon>
    </lineage>
</organism>
<proteinExistence type="predicted"/>
<accession>A0A7J0G6L5</accession>
<comment type="caution">
    <text evidence="2">The sequence shown here is derived from an EMBL/GenBank/DDBJ whole genome shotgun (WGS) entry which is preliminary data.</text>
</comment>
<dbReference type="InterPro" id="IPR043502">
    <property type="entry name" value="DNA/RNA_pol_sf"/>
</dbReference>
<dbReference type="AlphaFoldDB" id="A0A7J0G6L5"/>
<dbReference type="Pfam" id="PF07727">
    <property type="entry name" value="RVT_2"/>
    <property type="match status" value="2"/>
</dbReference>
<evidence type="ECO:0000313" key="3">
    <source>
        <dbReference type="Proteomes" id="UP000585474"/>
    </source>
</evidence>
<evidence type="ECO:0000313" key="2">
    <source>
        <dbReference type="EMBL" id="GFZ06430.1"/>
    </source>
</evidence>
<dbReference type="InterPro" id="IPR013103">
    <property type="entry name" value="RVT_2"/>
</dbReference>
<dbReference type="EMBL" id="BJWL01000018">
    <property type="protein sequence ID" value="GFZ06430.1"/>
    <property type="molecule type" value="Genomic_DNA"/>
</dbReference>
<sequence>MDEKIKSLHKNQTWELVQLPKGKKAIGCKSVFAKKKDTPGIRFKARLFVLKLAQLDVKIAFLHGDLDEEICMAQPDGFKVPDKEHLAYWLKKSLYGLKQSPRQCFMIYLLLYVDDMLIASKSKVEIDILKAQLSQEFEMKDLGKAKKILKIEIKRDKVKGTVWLTKTQYLKKVLQKFSMNSLVKSVCTSLAFHFKLNASMSPRTDDERKYMANIPYANVVGALMYASMVNRDDKSSQYLVGYVDFDYAGDLDK</sequence>
<dbReference type="SUPFAM" id="SSF56672">
    <property type="entry name" value="DNA/RNA polymerases"/>
    <property type="match status" value="1"/>
</dbReference>
<feature type="domain" description="Reverse transcriptase Ty1/copia-type" evidence="1">
    <location>
        <begin position="53"/>
        <end position="103"/>
    </location>
</feature>
<feature type="domain" description="Reverse transcriptase Ty1/copia-type" evidence="1">
    <location>
        <begin position="109"/>
        <end position="181"/>
    </location>
</feature>
<gene>
    <name evidence="2" type="ORF">Acr_18g0006000</name>
</gene>
<reference evidence="2 3" key="1">
    <citation type="submission" date="2019-07" db="EMBL/GenBank/DDBJ databases">
        <title>De Novo Assembly of kiwifruit Actinidia rufa.</title>
        <authorList>
            <person name="Sugita-Konishi S."/>
            <person name="Sato K."/>
            <person name="Mori E."/>
            <person name="Abe Y."/>
            <person name="Kisaki G."/>
            <person name="Hamano K."/>
            <person name="Suezawa K."/>
            <person name="Otani M."/>
            <person name="Fukuda T."/>
            <person name="Manabe T."/>
            <person name="Gomi K."/>
            <person name="Tabuchi M."/>
            <person name="Akimitsu K."/>
            <person name="Kataoka I."/>
        </authorList>
    </citation>
    <scope>NUCLEOTIDE SEQUENCE [LARGE SCALE GENOMIC DNA]</scope>
    <source>
        <strain evidence="3">cv. Fuchu</strain>
    </source>
</reference>
<keyword evidence="3" id="KW-1185">Reference proteome</keyword>
<dbReference type="Proteomes" id="UP000585474">
    <property type="component" value="Unassembled WGS sequence"/>
</dbReference>